<keyword evidence="5" id="KW-0677">Repeat</keyword>
<feature type="repeat" description="Solcar" evidence="9">
    <location>
        <begin position="130"/>
        <end position="215"/>
    </location>
</feature>
<evidence type="ECO:0000256" key="11">
    <source>
        <dbReference type="SAM" id="Phobius"/>
    </source>
</evidence>
<reference evidence="12 13" key="1">
    <citation type="submission" date="2017-03" db="EMBL/GenBank/DDBJ databases">
        <title>An alternative strategy for trypanosome survival in the mammalian bloodstream revealed through genome and transcriptome analysis of the ubiquitous bovine parasite Trypanosoma (Megatrypanum) theileri.</title>
        <authorList>
            <person name="Kelly S."/>
            <person name="Ivens A."/>
            <person name="Mott A."/>
            <person name="O'Neill E."/>
            <person name="Emms D."/>
            <person name="Macleod O."/>
            <person name="Voorheis P."/>
            <person name="Matthews J."/>
            <person name="Matthews K."/>
            <person name="Carrington M."/>
        </authorList>
    </citation>
    <scope>NUCLEOTIDE SEQUENCE [LARGE SCALE GENOMIC DNA]</scope>
    <source>
        <strain evidence="12">Edinburgh</strain>
    </source>
</reference>
<evidence type="ECO:0000256" key="6">
    <source>
        <dbReference type="ARBA" id="ARBA00022989"/>
    </source>
</evidence>
<dbReference type="PANTHER" id="PTHR45758">
    <property type="entry name" value="MITOFERRIN-1-RELATED"/>
    <property type="match status" value="1"/>
</dbReference>
<dbReference type="OrthoDB" id="43906at2759"/>
<dbReference type="GeneID" id="39980746"/>
<feature type="repeat" description="Solcar" evidence="9">
    <location>
        <begin position="226"/>
        <end position="308"/>
    </location>
</feature>
<name>A0A1X0P952_9TRYP</name>
<dbReference type="EMBL" id="NBCO01000001">
    <property type="protein sequence ID" value="ORC93408.1"/>
    <property type="molecule type" value="Genomic_DNA"/>
</dbReference>
<evidence type="ECO:0000256" key="3">
    <source>
        <dbReference type="ARBA" id="ARBA00022448"/>
    </source>
</evidence>
<dbReference type="AlphaFoldDB" id="A0A1X0P952"/>
<sequence>MSSDNHALALATGHSATAVPNATANTINATSTSTTTTTTTDGFYYAPSELLAGGAAGFVEHFATFPFDTIKTRIQSEHSVGISSAVRHMWCNERLTHLYRGFAPVIFSAVPSHGAHFGTYEAAKRVFGEDTNLGIMVSASCAVAAHDTISTPFDVIKQRMQMDGMRRFSSSLQCATNIISTEGTRALFVSLPTTIIMNVPHYAIYWMVYEGFLSYLGGDRRDRSSELAKDYVFAGLLAGAMASFVSSPFDVAKTQLQLGRETDLLSVFQNIMRRRGVRGFFAGVSARILATAPSGALTMFTYETVKKYLERY</sequence>
<dbReference type="GO" id="GO:0048250">
    <property type="term" value="P:iron import into the mitochondrion"/>
    <property type="evidence" value="ECO:0007669"/>
    <property type="project" value="TreeGrafter"/>
</dbReference>
<proteinExistence type="inferred from homology"/>
<keyword evidence="7" id="KW-0496">Mitochondrion</keyword>
<evidence type="ECO:0000256" key="9">
    <source>
        <dbReference type="PROSITE-ProRule" id="PRU00282"/>
    </source>
</evidence>
<dbReference type="GO" id="GO:0015093">
    <property type="term" value="F:ferrous iron transmembrane transporter activity"/>
    <property type="evidence" value="ECO:0007669"/>
    <property type="project" value="TreeGrafter"/>
</dbReference>
<comment type="caution">
    <text evidence="12">The sequence shown here is derived from an EMBL/GenBank/DDBJ whole genome shotgun (WGS) entry which is preliminary data.</text>
</comment>
<evidence type="ECO:0000256" key="10">
    <source>
        <dbReference type="RuleBase" id="RU000488"/>
    </source>
</evidence>
<evidence type="ECO:0000256" key="2">
    <source>
        <dbReference type="ARBA" id="ARBA00006375"/>
    </source>
</evidence>
<organism evidence="12 13">
    <name type="scientific">Trypanosoma theileri</name>
    <dbReference type="NCBI Taxonomy" id="67003"/>
    <lineage>
        <taxon>Eukaryota</taxon>
        <taxon>Discoba</taxon>
        <taxon>Euglenozoa</taxon>
        <taxon>Kinetoplastea</taxon>
        <taxon>Metakinetoplastina</taxon>
        <taxon>Trypanosomatida</taxon>
        <taxon>Trypanosomatidae</taxon>
        <taxon>Trypanosoma</taxon>
    </lineage>
</organism>
<dbReference type="PANTHER" id="PTHR45758:SF4">
    <property type="entry name" value="MITOFERRIN-1"/>
    <property type="match status" value="1"/>
</dbReference>
<feature type="repeat" description="Solcar" evidence="9">
    <location>
        <begin position="44"/>
        <end position="126"/>
    </location>
</feature>
<dbReference type="InterPro" id="IPR002067">
    <property type="entry name" value="MCP"/>
</dbReference>
<evidence type="ECO:0000313" key="12">
    <source>
        <dbReference type="EMBL" id="ORC93408.1"/>
    </source>
</evidence>
<keyword evidence="4 9" id="KW-0812">Transmembrane</keyword>
<accession>A0A1X0P952</accession>
<dbReference type="STRING" id="67003.A0A1X0P952"/>
<dbReference type="PRINTS" id="PR00926">
    <property type="entry name" value="MITOCARRIER"/>
</dbReference>
<evidence type="ECO:0000256" key="1">
    <source>
        <dbReference type="ARBA" id="ARBA00004225"/>
    </source>
</evidence>
<dbReference type="GO" id="GO:0031966">
    <property type="term" value="C:mitochondrial membrane"/>
    <property type="evidence" value="ECO:0007669"/>
    <property type="project" value="UniProtKB-SubCell"/>
</dbReference>
<evidence type="ECO:0000256" key="5">
    <source>
        <dbReference type="ARBA" id="ARBA00022737"/>
    </source>
</evidence>
<dbReference type="InterPro" id="IPR023395">
    <property type="entry name" value="MCP_dom_sf"/>
</dbReference>
<dbReference type="PROSITE" id="PS50920">
    <property type="entry name" value="SOLCAR"/>
    <property type="match status" value="3"/>
</dbReference>
<evidence type="ECO:0000313" key="13">
    <source>
        <dbReference type="Proteomes" id="UP000192257"/>
    </source>
</evidence>
<feature type="transmembrane region" description="Helical" evidence="11">
    <location>
        <begin position="280"/>
        <end position="302"/>
    </location>
</feature>
<keyword evidence="8 9" id="KW-0472">Membrane</keyword>
<protein>
    <submittedName>
        <fullName evidence="12">Putative mitochondrial carrier protein</fullName>
    </submittedName>
</protein>
<feature type="transmembrane region" description="Helical" evidence="11">
    <location>
        <begin position="231"/>
        <end position="251"/>
    </location>
</feature>
<evidence type="ECO:0000256" key="8">
    <source>
        <dbReference type="ARBA" id="ARBA00023136"/>
    </source>
</evidence>
<keyword evidence="13" id="KW-1185">Reference proteome</keyword>
<dbReference type="SUPFAM" id="SSF103506">
    <property type="entry name" value="Mitochondrial carrier"/>
    <property type="match status" value="1"/>
</dbReference>
<comment type="subcellular location">
    <subcellularLocation>
        <location evidence="1">Mitochondrion membrane</location>
        <topology evidence="1">Multi-pass membrane protein</topology>
    </subcellularLocation>
</comment>
<dbReference type="Proteomes" id="UP000192257">
    <property type="component" value="Unassembled WGS sequence"/>
</dbReference>
<dbReference type="RefSeq" id="XP_028887474.1">
    <property type="nucleotide sequence ID" value="XM_029020966.1"/>
</dbReference>
<keyword evidence="6 11" id="KW-1133">Transmembrane helix</keyword>
<dbReference type="InterPro" id="IPR018108">
    <property type="entry name" value="MCP_transmembrane"/>
</dbReference>
<evidence type="ECO:0000256" key="7">
    <source>
        <dbReference type="ARBA" id="ARBA00023128"/>
    </source>
</evidence>
<gene>
    <name evidence="12" type="ORF">TM35_000012850</name>
</gene>
<dbReference type="Pfam" id="PF00153">
    <property type="entry name" value="Mito_carr"/>
    <property type="match status" value="3"/>
</dbReference>
<evidence type="ECO:0000256" key="4">
    <source>
        <dbReference type="ARBA" id="ARBA00022692"/>
    </source>
</evidence>
<dbReference type="Gene3D" id="1.50.40.10">
    <property type="entry name" value="Mitochondrial carrier domain"/>
    <property type="match status" value="2"/>
</dbReference>
<keyword evidence="3 10" id="KW-0813">Transport</keyword>
<comment type="similarity">
    <text evidence="2 10">Belongs to the mitochondrial carrier (TC 2.A.29) family.</text>
</comment>
<dbReference type="VEuPathDB" id="TriTrypDB:TM35_000012850"/>